<dbReference type="GO" id="GO:0030901">
    <property type="term" value="P:midbrain development"/>
    <property type="evidence" value="ECO:0007669"/>
    <property type="project" value="UniProtKB-ARBA"/>
</dbReference>
<feature type="region of interest" description="Disordered" evidence="11">
    <location>
        <begin position="1"/>
        <end position="96"/>
    </location>
</feature>
<evidence type="ECO:0000256" key="4">
    <source>
        <dbReference type="ARBA" id="ARBA00022687"/>
    </source>
</evidence>
<feature type="compositionally biased region" description="Basic and acidic residues" evidence="11">
    <location>
        <begin position="339"/>
        <end position="348"/>
    </location>
</feature>
<evidence type="ECO:0000256" key="7">
    <source>
        <dbReference type="ARBA" id="ARBA00023159"/>
    </source>
</evidence>
<feature type="region of interest" description="Disordered" evidence="11">
    <location>
        <begin position="213"/>
        <end position="244"/>
    </location>
</feature>
<dbReference type="Ensembl" id="ENSCSET00000012156.1">
    <property type="protein sequence ID" value="ENSCSEP00000012013.1"/>
    <property type="gene ID" value="ENSCSEG00000007714.1"/>
</dbReference>
<evidence type="ECO:0000256" key="2">
    <source>
        <dbReference type="ARBA" id="ARBA00006569"/>
    </source>
</evidence>
<feature type="region of interest" description="Disordered" evidence="11">
    <location>
        <begin position="423"/>
        <end position="448"/>
    </location>
</feature>
<dbReference type="GO" id="GO:1990907">
    <property type="term" value="C:beta-catenin-TCF complex"/>
    <property type="evidence" value="ECO:0007669"/>
    <property type="project" value="TreeGrafter"/>
</dbReference>
<dbReference type="PANTHER" id="PTHR10373:SF32">
    <property type="entry name" value="TRANSCRIPTION FACTOR 7-LIKE 2"/>
    <property type="match status" value="1"/>
</dbReference>
<evidence type="ECO:0000256" key="6">
    <source>
        <dbReference type="ARBA" id="ARBA00023125"/>
    </source>
</evidence>
<feature type="region of interest" description="Disordered" evidence="11">
    <location>
        <begin position="320"/>
        <end position="350"/>
    </location>
</feature>
<dbReference type="PROSITE" id="PS50118">
    <property type="entry name" value="HMG_BOX_2"/>
    <property type="match status" value="1"/>
</dbReference>
<evidence type="ECO:0000313" key="13">
    <source>
        <dbReference type="Ensembl" id="ENSCSEP00000012013.1"/>
    </source>
</evidence>
<dbReference type="SMART" id="SM00398">
    <property type="entry name" value="HMG"/>
    <property type="match status" value="1"/>
</dbReference>
<dbReference type="FunFam" id="4.10.900.10:FF:000002">
    <property type="entry name" value="transcription factor 7-like 2 isoform X1"/>
    <property type="match status" value="1"/>
</dbReference>
<evidence type="ECO:0000256" key="8">
    <source>
        <dbReference type="ARBA" id="ARBA00023163"/>
    </source>
</evidence>
<dbReference type="AlphaFoldDB" id="A0A3P8V9K9"/>
<dbReference type="PANTHER" id="PTHR10373">
    <property type="entry name" value="TRANSCRIPTION FACTOR 7 FAMILY MEMBER"/>
    <property type="match status" value="1"/>
</dbReference>
<dbReference type="InterPro" id="IPR009071">
    <property type="entry name" value="HMG_box_dom"/>
</dbReference>
<keyword evidence="6 10" id="KW-0238">DNA-binding</keyword>
<keyword evidence="9 10" id="KW-0539">Nucleus</keyword>
<feature type="compositionally biased region" description="Polar residues" evidence="11">
    <location>
        <begin position="566"/>
        <end position="583"/>
    </location>
</feature>
<feature type="compositionally biased region" description="Basic and acidic residues" evidence="11">
    <location>
        <begin position="63"/>
        <end position="91"/>
    </location>
</feature>
<dbReference type="STRING" id="244447.ENSCSEP00000012013"/>
<evidence type="ECO:0000256" key="5">
    <source>
        <dbReference type="ARBA" id="ARBA00023015"/>
    </source>
</evidence>
<evidence type="ECO:0000313" key="14">
    <source>
        <dbReference type="Proteomes" id="UP000265120"/>
    </source>
</evidence>
<accession>A0A3P8V9K9</accession>
<dbReference type="InterPro" id="IPR024940">
    <property type="entry name" value="TCF/LEF"/>
</dbReference>
<dbReference type="Gene3D" id="4.10.900.10">
    <property type="entry name" value="TCF3-CBD (Catenin binding domain)"/>
    <property type="match status" value="1"/>
</dbReference>
<proteinExistence type="inferred from homology"/>
<reference evidence="13 14" key="1">
    <citation type="journal article" date="2014" name="Nat. Genet.">
        <title>Whole-genome sequence of a flatfish provides insights into ZW sex chromosome evolution and adaptation to a benthic lifestyle.</title>
        <authorList>
            <person name="Chen S."/>
            <person name="Zhang G."/>
            <person name="Shao C."/>
            <person name="Huang Q."/>
            <person name="Liu G."/>
            <person name="Zhang P."/>
            <person name="Song W."/>
            <person name="An N."/>
            <person name="Chalopin D."/>
            <person name="Volff J.N."/>
            <person name="Hong Y."/>
            <person name="Li Q."/>
            <person name="Sha Z."/>
            <person name="Zhou H."/>
            <person name="Xie M."/>
            <person name="Yu Q."/>
            <person name="Liu Y."/>
            <person name="Xiang H."/>
            <person name="Wang N."/>
            <person name="Wu K."/>
            <person name="Yang C."/>
            <person name="Zhou Q."/>
            <person name="Liao X."/>
            <person name="Yang L."/>
            <person name="Hu Q."/>
            <person name="Zhang J."/>
            <person name="Meng L."/>
            <person name="Jin L."/>
            <person name="Tian Y."/>
            <person name="Lian J."/>
            <person name="Yang J."/>
            <person name="Miao G."/>
            <person name="Liu S."/>
            <person name="Liang Z."/>
            <person name="Yan F."/>
            <person name="Li Y."/>
            <person name="Sun B."/>
            <person name="Zhang H."/>
            <person name="Zhang J."/>
            <person name="Zhu Y."/>
            <person name="Du M."/>
            <person name="Zhao Y."/>
            <person name="Schartl M."/>
            <person name="Tang Q."/>
            <person name="Wang J."/>
        </authorList>
    </citation>
    <scope>NUCLEOTIDE SEQUENCE</scope>
</reference>
<keyword evidence="14" id="KW-1185">Reference proteome</keyword>
<evidence type="ECO:0000256" key="3">
    <source>
        <dbReference type="ARBA" id="ARBA00022491"/>
    </source>
</evidence>
<comment type="similarity">
    <text evidence="2">Belongs to the TCF/LEF family.</text>
</comment>
<evidence type="ECO:0000256" key="10">
    <source>
        <dbReference type="PROSITE-ProRule" id="PRU00267"/>
    </source>
</evidence>
<dbReference type="SUPFAM" id="SSF47095">
    <property type="entry name" value="HMG-box"/>
    <property type="match status" value="1"/>
</dbReference>
<dbReference type="GO" id="GO:0000981">
    <property type="term" value="F:DNA-binding transcription factor activity, RNA polymerase II-specific"/>
    <property type="evidence" value="ECO:0007669"/>
    <property type="project" value="TreeGrafter"/>
</dbReference>
<dbReference type="Pfam" id="PF00505">
    <property type="entry name" value="HMG_box"/>
    <property type="match status" value="1"/>
</dbReference>
<keyword evidence="8" id="KW-0804">Transcription</keyword>
<dbReference type="GO" id="GO:0000978">
    <property type="term" value="F:RNA polymerase II cis-regulatory region sequence-specific DNA binding"/>
    <property type="evidence" value="ECO:0007669"/>
    <property type="project" value="TreeGrafter"/>
</dbReference>
<dbReference type="FunFam" id="1.10.30.10:FF:000001">
    <property type="entry name" value="transcription factor 7 isoform X2"/>
    <property type="match status" value="1"/>
</dbReference>
<name>A0A3P8V9K9_CYNSE</name>
<dbReference type="GeneTree" id="ENSGT00940000155535"/>
<keyword evidence="3" id="KW-0678">Repressor</keyword>
<dbReference type="GO" id="GO:0021903">
    <property type="term" value="P:rostrocaudal neural tube patterning"/>
    <property type="evidence" value="ECO:0007669"/>
    <property type="project" value="UniProtKB-ARBA"/>
</dbReference>
<dbReference type="GO" id="GO:0007507">
    <property type="term" value="P:heart development"/>
    <property type="evidence" value="ECO:0007669"/>
    <property type="project" value="UniProtKB-ARBA"/>
</dbReference>
<feature type="domain" description="HMG box" evidence="12">
    <location>
        <begin position="353"/>
        <end position="421"/>
    </location>
</feature>
<evidence type="ECO:0000256" key="9">
    <source>
        <dbReference type="ARBA" id="ARBA00023242"/>
    </source>
</evidence>
<dbReference type="CDD" id="cd21996">
    <property type="entry name" value="HMG-box_TCF7-like"/>
    <property type="match status" value="1"/>
</dbReference>
<feature type="compositionally biased region" description="Low complexity" evidence="11">
    <location>
        <begin position="501"/>
        <end position="526"/>
    </location>
</feature>
<feature type="DNA-binding region" description="HMG box" evidence="10">
    <location>
        <begin position="353"/>
        <end position="421"/>
    </location>
</feature>
<evidence type="ECO:0000259" key="12">
    <source>
        <dbReference type="PROSITE" id="PS50118"/>
    </source>
</evidence>
<organism evidence="13 14">
    <name type="scientific">Cynoglossus semilaevis</name>
    <name type="common">Tongue sole</name>
    <dbReference type="NCBI Taxonomy" id="244447"/>
    <lineage>
        <taxon>Eukaryota</taxon>
        <taxon>Metazoa</taxon>
        <taxon>Chordata</taxon>
        <taxon>Craniata</taxon>
        <taxon>Vertebrata</taxon>
        <taxon>Euteleostomi</taxon>
        <taxon>Actinopterygii</taxon>
        <taxon>Neopterygii</taxon>
        <taxon>Teleostei</taxon>
        <taxon>Neoteleostei</taxon>
        <taxon>Acanthomorphata</taxon>
        <taxon>Carangaria</taxon>
        <taxon>Pleuronectiformes</taxon>
        <taxon>Pleuronectoidei</taxon>
        <taxon>Cynoglossidae</taxon>
        <taxon>Cynoglossinae</taxon>
        <taxon>Cynoglossus</taxon>
    </lineage>
</organism>
<dbReference type="InterPro" id="IPR013558">
    <property type="entry name" value="CTNNB1-bd_N"/>
</dbReference>
<dbReference type="Gene3D" id="1.10.30.10">
    <property type="entry name" value="High mobility group box domain"/>
    <property type="match status" value="1"/>
</dbReference>
<dbReference type="GO" id="GO:0010456">
    <property type="term" value="P:cell proliferation in dorsal spinal cord"/>
    <property type="evidence" value="ECO:0007669"/>
    <property type="project" value="UniProtKB-ARBA"/>
</dbReference>
<dbReference type="GO" id="GO:0008284">
    <property type="term" value="P:positive regulation of cell population proliferation"/>
    <property type="evidence" value="ECO:0007669"/>
    <property type="project" value="UniProtKB-ARBA"/>
</dbReference>
<protein>
    <submittedName>
        <fullName evidence="13">Transcription factor 7 like 2</fullName>
    </submittedName>
</protein>
<keyword evidence="7" id="KW-0010">Activator</keyword>
<reference evidence="13" key="3">
    <citation type="submission" date="2025-09" db="UniProtKB">
        <authorList>
            <consortium name="Ensembl"/>
        </authorList>
    </citation>
    <scope>IDENTIFICATION</scope>
</reference>
<dbReference type="InParanoid" id="A0A3P8V9K9"/>
<dbReference type="GO" id="GO:0000785">
    <property type="term" value="C:chromatin"/>
    <property type="evidence" value="ECO:0007669"/>
    <property type="project" value="TreeGrafter"/>
</dbReference>
<dbReference type="InterPro" id="IPR027397">
    <property type="entry name" value="Catenin-bd_sf"/>
</dbReference>
<evidence type="ECO:0000256" key="11">
    <source>
        <dbReference type="SAM" id="MobiDB-lite"/>
    </source>
</evidence>
<dbReference type="GO" id="GO:0060847">
    <property type="term" value="P:endothelial cell fate specification"/>
    <property type="evidence" value="ECO:0007669"/>
    <property type="project" value="UniProtKB-ARBA"/>
</dbReference>
<feature type="compositionally biased region" description="Polar residues" evidence="11">
    <location>
        <begin position="591"/>
        <end position="603"/>
    </location>
</feature>
<sequence>MPQLNGGGGDDLGANDEMIAFKDEGEQEEKISENSSAERDLADVKSSLVNESETNQNSSSDSEAERRPPPRSETFRDKTRESLEEAAKRQDGGLFKSPPYPGYPFIMIPDLTSPYLPNGSLSPTARTYLQMKWPLLDVQPGGLQSRQALKDARSPSPAHIVGPFCWDFPGQSDLSLHQFHLSNKVPVVQHPHHVHPLTPLITYSNEHFTPGNPPPHLQTDVDPKTGIPRPPHPPDISPYYPLSPGTVGQIPHPLGWLVPQQGQPVYPITTGGFRHPYPTALTVNASMSSLLSSRFPPHMVPPHHSLHTTGIPHPAIVTPTVKQESSHSDISSLNSSKQSDAKKEEEKKKQVHIKKPLNAFMLYMKEMRAKVVAECTLKESAAINQILGRRWHALSREEQAKYYELARKERQLHMQLYPGWSARDNYGKRKKRKREKQQAESNEHREYFPNPCLSLPPITDLSAPKKCRARFGLDQQNNWCGPCRRKKKCIRYIQGEGSCASPPSTDGSLLDSPPSSPSSVVPSPSSKESKPQTEQMQPLSLTMKPAHPPLHHPHLLTGPPPPSLVQFENSAATSKTPGASSHNGALEHGDVSSSRQPGSSVASSLARPSALLCHSHSLLSSTASQPLSLVTKSIE</sequence>
<feature type="compositionally biased region" description="Gly residues" evidence="11">
    <location>
        <begin position="1"/>
        <end position="11"/>
    </location>
</feature>
<keyword evidence="4" id="KW-0879">Wnt signaling pathway</keyword>
<feature type="region of interest" description="Disordered" evidence="11">
    <location>
        <begin position="497"/>
        <end position="607"/>
    </location>
</feature>
<feature type="compositionally biased region" description="Basic and acidic residues" evidence="11">
    <location>
        <begin position="436"/>
        <end position="447"/>
    </location>
</feature>
<dbReference type="Pfam" id="PF08347">
    <property type="entry name" value="CTNNB1_binding"/>
    <property type="match status" value="1"/>
</dbReference>
<comment type="subcellular location">
    <subcellularLocation>
        <location evidence="1">Nucleus</location>
    </subcellularLocation>
</comment>
<dbReference type="SMART" id="SM01366">
    <property type="entry name" value="c-clamp"/>
    <property type="match status" value="1"/>
</dbReference>
<reference evidence="13" key="2">
    <citation type="submission" date="2025-08" db="UniProtKB">
        <authorList>
            <consortium name="Ensembl"/>
        </authorList>
    </citation>
    <scope>IDENTIFICATION</scope>
</reference>
<dbReference type="GO" id="GO:0071664">
    <property type="term" value="C:catenin-TCF7L2 complex"/>
    <property type="evidence" value="ECO:0007669"/>
    <property type="project" value="TreeGrafter"/>
</dbReference>
<feature type="compositionally biased region" description="Polar residues" evidence="11">
    <location>
        <begin position="47"/>
        <end position="61"/>
    </location>
</feature>
<dbReference type="Proteomes" id="UP000265120">
    <property type="component" value="Chromosome 8"/>
</dbReference>
<dbReference type="InterPro" id="IPR036910">
    <property type="entry name" value="HMG_box_dom_sf"/>
</dbReference>
<feature type="compositionally biased region" description="Basic and acidic residues" evidence="11">
    <location>
        <begin position="19"/>
        <end position="43"/>
    </location>
</feature>
<evidence type="ECO:0000256" key="1">
    <source>
        <dbReference type="ARBA" id="ARBA00004123"/>
    </source>
</evidence>
<keyword evidence="5" id="KW-0805">Transcription regulation</keyword>
<dbReference type="GO" id="GO:0060070">
    <property type="term" value="P:canonical Wnt signaling pathway"/>
    <property type="evidence" value="ECO:0007669"/>
    <property type="project" value="TreeGrafter"/>
</dbReference>